<sequence>MLPAEQCPETSAQTNAAEVIGPRRQKLGSHTDSHTKFNGGEKVSKSGLVNCVWRGARELSLTNV</sequence>
<dbReference type="AlphaFoldDB" id="A0A4D6MK75"/>
<keyword evidence="3" id="KW-1185">Reference proteome</keyword>
<dbReference type="Proteomes" id="UP000501690">
    <property type="component" value="Linkage Group LG7"/>
</dbReference>
<evidence type="ECO:0000313" key="3">
    <source>
        <dbReference type="Proteomes" id="UP000501690"/>
    </source>
</evidence>
<dbReference type="EMBL" id="CP039351">
    <property type="protein sequence ID" value="QCE01081.1"/>
    <property type="molecule type" value="Genomic_DNA"/>
</dbReference>
<protein>
    <submittedName>
        <fullName evidence="2">Uncharacterized protein</fullName>
    </submittedName>
</protein>
<name>A0A4D6MK75_VIGUN</name>
<evidence type="ECO:0000313" key="2">
    <source>
        <dbReference type="EMBL" id="QCE01081.1"/>
    </source>
</evidence>
<organism evidence="2 3">
    <name type="scientific">Vigna unguiculata</name>
    <name type="common">Cowpea</name>
    <dbReference type="NCBI Taxonomy" id="3917"/>
    <lineage>
        <taxon>Eukaryota</taxon>
        <taxon>Viridiplantae</taxon>
        <taxon>Streptophyta</taxon>
        <taxon>Embryophyta</taxon>
        <taxon>Tracheophyta</taxon>
        <taxon>Spermatophyta</taxon>
        <taxon>Magnoliopsida</taxon>
        <taxon>eudicotyledons</taxon>
        <taxon>Gunneridae</taxon>
        <taxon>Pentapetalae</taxon>
        <taxon>rosids</taxon>
        <taxon>fabids</taxon>
        <taxon>Fabales</taxon>
        <taxon>Fabaceae</taxon>
        <taxon>Papilionoideae</taxon>
        <taxon>50 kb inversion clade</taxon>
        <taxon>NPAAA clade</taxon>
        <taxon>indigoferoid/millettioid clade</taxon>
        <taxon>Phaseoleae</taxon>
        <taxon>Vigna</taxon>
    </lineage>
</organism>
<proteinExistence type="predicted"/>
<reference evidence="2 3" key="1">
    <citation type="submission" date="2019-04" db="EMBL/GenBank/DDBJ databases">
        <title>An improved genome assembly and genetic linkage map for asparagus bean, Vigna unguiculata ssp. sesquipedialis.</title>
        <authorList>
            <person name="Xia Q."/>
            <person name="Zhang R."/>
            <person name="Dong Y."/>
        </authorList>
    </citation>
    <scope>NUCLEOTIDE SEQUENCE [LARGE SCALE GENOMIC DNA]</scope>
    <source>
        <tissue evidence="2">Leaf</tissue>
    </source>
</reference>
<gene>
    <name evidence="2" type="ORF">DEO72_LG7g2373</name>
</gene>
<feature type="region of interest" description="Disordered" evidence="1">
    <location>
        <begin position="1"/>
        <end position="41"/>
    </location>
</feature>
<accession>A0A4D6MK75</accession>
<evidence type="ECO:0000256" key="1">
    <source>
        <dbReference type="SAM" id="MobiDB-lite"/>
    </source>
</evidence>